<sequence>MAPAYQSFYLVIGDVLQKLERSQEAATAYKKTLTMTPHILRPRGIGRWSRKIVGWEIHNRETTSLASQCFERMVARNGTRPVYLYVDNGNPMQEHAQQWFADFVHWYIT</sequence>
<evidence type="ECO:0000313" key="3">
    <source>
        <dbReference type="Proteomes" id="UP000000503"/>
    </source>
</evidence>
<protein>
    <submittedName>
        <fullName evidence="2">Integrase catalytic region</fullName>
    </submittedName>
</protein>
<proteinExistence type="predicted"/>
<dbReference type="PROSITE" id="PS50005">
    <property type="entry name" value="TPR"/>
    <property type="match status" value="1"/>
</dbReference>
<keyword evidence="3" id="KW-1185">Reference proteome</keyword>
<dbReference type="InterPro" id="IPR012337">
    <property type="entry name" value="RNaseH-like_sf"/>
</dbReference>
<dbReference type="InterPro" id="IPR036397">
    <property type="entry name" value="RNaseH_sf"/>
</dbReference>
<accession>F8F4A2</accession>
<evidence type="ECO:0000256" key="1">
    <source>
        <dbReference type="PROSITE-ProRule" id="PRU00339"/>
    </source>
</evidence>
<dbReference type="EMBL" id="CP002868">
    <property type="protein sequence ID" value="AEJ20549.1"/>
    <property type="molecule type" value="Genomic_DNA"/>
</dbReference>
<gene>
    <name evidence="2" type="ordered locus">Spica_2440</name>
</gene>
<dbReference type="GO" id="GO:0003676">
    <property type="term" value="F:nucleic acid binding"/>
    <property type="evidence" value="ECO:0007669"/>
    <property type="project" value="InterPro"/>
</dbReference>
<dbReference type="OrthoDB" id="546464at2"/>
<name>F8F4A2_GRAC1</name>
<dbReference type="Gene3D" id="3.30.420.10">
    <property type="entry name" value="Ribonuclease H-like superfamily/Ribonuclease H"/>
    <property type="match status" value="1"/>
</dbReference>
<reference evidence="3" key="1">
    <citation type="journal article" date="2013" name="Stand. Genomic Sci.">
        <title>Genome sequence of the thermophilic fresh-water bacterium Spirochaeta caldaria type strain (H1(T)), reclassification of Spirochaeta caldaria, Spirochaeta stenostrepta, and Spirochaeta zuelzerae in the genus Treponema as Treponema caldaria comb. nov., Treponema stenostrepta comb. nov., and Treponema zuelzerae comb. nov., and emendation of the genus Treponema.</title>
        <authorList>
            <person name="Abt B."/>
            <person name="Goker M."/>
            <person name="Scheuner C."/>
            <person name="Han C."/>
            <person name="Lu M."/>
            <person name="Misra M."/>
            <person name="Lapidus A."/>
            <person name="Nolan M."/>
            <person name="Lucas S."/>
            <person name="Hammon N."/>
            <person name="Deshpande S."/>
            <person name="Cheng J.F."/>
            <person name="Tapia R."/>
            <person name="Goodwin L.A."/>
            <person name="Pitluck S."/>
            <person name="Liolios K."/>
            <person name="Pagani I."/>
            <person name="Ivanova N."/>
            <person name="Mavromatis K."/>
            <person name="Mikhailova N."/>
            <person name="Huntemann M."/>
            <person name="Pati A."/>
            <person name="Chen A."/>
            <person name="Palaniappan K."/>
            <person name="Land M."/>
            <person name="Hauser L."/>
            <person name="Jeffries C.D."/>
            <person name="Rohde M."/>
            <person name="Spring S."/>
            <person name="Gronow S."/>
            <person name="Detter J.C."/>
            <person name="Bristow J."/>
            <person name="Eisen J.A."/>
            <person name="Markowitz V."/>
            <person name="Hugenholtz P."/>
            <person name="Kyrpides N.C."/>
            <person name="Woyke T."/>
            <person name="Klenk H.P."/>
        </authorList>
    </citation>
    <scope>NUCLEOTIDE SEQUENCE</scope>
    <source>
        <strain evidence="3">ATCC 51460 / DSM 7334 / H1</strain>
    </source>
</reference>
<organism evidence="2 3">
    <name type="scientific">Gracilinema caldarium (strain ATCC 51460 / DSM 7334 / H1)</name>
    <name type="common">Treponema caldarium</name>
    <dbReference type="NCBI Taxonomy" id="744872"/>
    <lineage>
        <taxon>Bacteria</taxon>
        <taxon>Pseudomonadati</taxon>
        <taxon>Spirochaetota</taxon>
        <taxon>Spirochaetia</taxon>
        <taxon>Spirochaetales</taxon>
        <taxon>Breznakiellaceae</taxon>
        <taxon>Gracilinema</taxon>
    </lineage>
</organism>
<dbReference type="Proteomes" id="UP000000503">
    <property type="component" value="Chromosome"/>
</dbReference>
<keyword evidence="1" id="KW-0802">TPR repeat</keyword>
<evidence type="ECO:0000313" key="2">
    <source>
        <dbReference type="EMBL" id="AEJ20549.1"/>
    </source>
</evidence>
<dbReference type="RefSeq" id="WP_013969830.1">
    <property type="nucleotide sequence ID" value="NC_015732.1"/>
</dbReference>
<dbReference type="KEGG" id="scd:Spica_2440"/>
<dbReference type="AlphaFoldDB" id="F8F4A2"/>
<dbReference type="HOGENOM" id="CLU_2182789_0_0_12"/>
<feature type="repeat" description="TPR" evidence="1">
    <location>
        <begin position="6"/>
        <end position="39"/>
    </location>
</feature>
<dbReference type="SUPFAM" id="SSF53098">
    <property type="entry name" value="Ribonuclease H-like"/>
    <property type="match status" value="1"/>
</dbReference>
<dbReference type="InterPro" id="IPR019734">
    <property type="entry name" value="TPR_rpt"/>
</dbReference>